<organism evidence="3 4">
    <name type="scientific">Salvia divinorum</name>
    <name type="common">Maria pastora</name>
    <name type="synonym">Diviner's sage</name>
    <dbReference type="NCBI Taxonomy" id="28513"/>
    <lineage>
        <taxon>Eukaryota</taxon>
        <taxon>Viridiplantae</taxon>
        <taxon>Streptophyta</taxon>
        <taxon>Embryophyta</taxon>
        <taxon>Tracheophyta</taxon>
        <taxon>Spermatophyta</taxon>
        <taxon>Magnoliopsida</taxon>
        <taxon>eudicotyledons</taxon>
        <taxon>Gunneridae</taxon>
        <taxon>Pentapetalae</taxon>
        <taxon>asterids</taxon>
        <taxon>lamiids</taxon>
        <taxon>Lamiales</taxon>
        <taxon>Lamiaceae</taxon>
        <taxon>Nepetoideae</taxon>
        <taxon>Mentheae</taxon>
        <taxon>Salviinae</taxon>
        <taxon>Salvia</taxon>
        <taxon>Salvia subgen. Calosphace</taxon>
    </lineage>
</organism>
<dbReference type="AlphaFoldDB" id="A0ABD1HUI9"/>
<accession>A0ABD1HUI9</accession>
<dbReference type="InterPro" id="IPR004332">
    <property type="entry name" value="Transposase_MuDR"/>
</dbReference>
<dbReference type="Proteomes" id="UP001567538">
    <property type="component" value="Unassembled WGS sequence"/>
</dbReference>
<keyword evidence="4" id="KW-1185">Reference proteome</keyword>
<gene>
    <name evidence="3" type="ORF">AAHA92_10191</name>
</gene>
<sequence length="136" mass="16114">MDEDLVHSDIDLDELDGRDEKDSEYEGWGSEYGANIDKEDEIWIEGEDGENESNEMVNFHSSDEEGRTMWHVFNVEKDMKDPKFHHGMLFTNKEVLKQAIRQYSIVNKYNIKVVRDEKDRVNAKCSWTFMSDKKRD</sequence>
<dbReference type="EMBL" id="JBEAFC010000004">
    <property type="protein sequence ID" value="KAL1559902.1"/>
    <property type="molecule type" value="Genomic_DNA"/>
</dbReference>
<evidence type="ECO:0000259" key="2">
    <source>
        <dbReference type="Pfam" id="PF03108"/>
    </source>
</evidence>
<feature type="compositionally biased region" description="Acidic residues" evidence="1">
    <location>
        <begin position="11"/>
        <end position="25"/>
    </location>
</feature>
<protein>
    <recommendedName>
        <fullName evidence="2">Transposase MuDR plant domain-containing protein</fullName>
    </recommendedName>
</protein>
<comment type="caution">
    <text evidence="3">The sequence shown here is derived from an EMBL/GenBank/DDBJ whole genome shotgun (WGS) entry which is preliminary data.</text>
</comment>
<evidence type="ECO:0000313" key="3">
    <source>
        <dbReference type="EMBL" id="KAL1559902.1"/>
    </source>
</evidence>
<name>A0ABD1HUI9_SALDI</name>
<reference evidence="3 4" key="1">
    <citation type="submission" date="2024-06" db="EMBL/GenBank/DDBJ databases">
        <title>A chromosome level genome sequence of Diviner's sage (Salvia divinorum).</title>
        <authorList>
            <person name="Ford S.A."/>
            <person name="Ro D.-K."/>
            <person name="Ness R.W."/>
            <person name="Phillips M.A."/>
        </authorList>
    </citation>
    <scope>NUCLEOTIDE SEQUENCE [LARGE SCALE GENOMIC DNA]</scope>
    <source>
        <strain evidence="3">SAF-2024a</strain>
        <tissue evidence="3">Leaf</tissue>
    </source>
</reference>
<feature type="domain" description="Transposase MuDR plant" evidence="2">
    <location>
        <begin position="84"/>
        <end position="126"/>
    </location>
</feature>
<feature type="compositionally biased region" description="Basic and acidic residues" evidence="1">
    <location>
        <begin position="1"/>
        <end position="10"/>
    </location>
</feature>
<evidence type="ECO:0000313" key="4">
    <source>
        <dbReference type="Proteomes" id="UP001567538"/>
    </source>
</evidence>
<feature type="region of interest" description="Disordered" evidence="1">
    <location>
        <begin position="1"/>
        <end position="31"/>
    </location>
</feature>
<evidence type="ECO:0000256" key="1">
    <source>
        <dbReference type="SAM" id="MobiDB-lite"/>
    </source>
</evidence>
<proteinExistence type="predicted"/>
<dbReference type="Pfam" id="PF03108">
    <property type="entry name" value="DBD_Tnp_Mut"/>
    <property type="match status" value="1"/>
</dbReference>